<name>A0A6J4VQ78_9BACT</name>
<keyword evidence="7 8" id="KW-0472">Membrane</keyword>
<keyword evidence="3" id="KW-0328">Glycosyltransferase</keyword>
<dbReference type="AlphaFoldDB" id="A0A6J4VQ78"/>
<proteinExistence type="predicted"/>
<feature type="transmembrane region" description="Helical" evidence="8">
    <location>
        <begin position="111"/>
        <end position="128"/>
    </location>
</feature>
<sequence length="471" mass="51113">MPRIAPRPVAVSAIRRPHSRREGTREESGRGDRAWLGPLLFLFAVKGVLLAAMVGPFTGHDEVDHFFYVARLAEGNGLGVVGEVDLPPEAEPFAAYVADYPTNAEVIHPPLYHALLVPLYAIGSPAGIEDRLLLLRLFSVAAGVGVVWLAASTARLLFPGDVLFRVGVPLFVAFQPQLSFEAAIVNHDVLLILLVSLVLHLTLGGLRDGFPARRQWAIGLVGAAGLWTKASFGLVLPVVGLGLLLVWWDGGGTWRELIRPIGRALGLPLLLVAPWFLRSWLLYGDPTGAARLRLIPEYGDQARSYGEMVSSASFWRQLLEDFWGNFGWRQVPFDPDGFRAVWVVWLVALAGILVGAARRGLPSNRGARRPPQWTVFQRRGVGLLALSVALLCFGVLYVGTIQFTQARFAFPAMIGFATLTLLGVAGWLPVRARPAALPLLVVLLTGLNVVVALRYLLPFYYGPGGGAAILP</sequence>
<evidence type="ECO:0000256" key="6">
    <source>
        <dbReference type="ARBA" id="ARBA00022989"/>
    </source>
</evidence>
<evidence type="ECO:0000313" key="9">
    <source>
        <dbReference type="EMBL" id="CAA9584443.1"/>
    </source>
</evidence>
<evidence type="ECO:0008006" key="10">
    <source>
        <dbReference type="Google" id="ProtNLM"/>
    </source>
</evidence>
<evidence type="ECO:0000256" key="4">
    <source>
        <dbReference type="ARBA" id="ARBA00022679"/>
    </source>
</evidence>
<feature type="transmembrane region" description="Helical" evidence="8">
    <location>
        <begin position="188"/>
        <end position="206"/>
    </location>
</feature>
<feature type="transmembrane region" description="Helical" evidence="8">
    <location>
        <begin position="35"/>
        <end position="57"/>
    </location>
</feature>
<feature type="transmembrane region" description="Helical" evidence="8">
    <location>
        <begin position="340"/>
        <end position="361"/>
    </location>
</feature>
<feature type="transmembrane region" description="Helical" evidence="8">
    <location>
        <begin position="381"/>
        <end position="402"/>
    </location>
</feature>
<keyword evidence="2" id="KW-1003">Cell membrane</keyword>
<evidence type="ECO:0000256" key="3">
    <source>
        <dbReference type="ARBA" id="ARBA00022676"/>
    </source>
</evidence>
<dbReference type="GO" id="GO:0009103">
    <property type="term" value="P:lipopolysaccharide biosynthetic process"/>
    <property type="evidence" value="ECO:0007669"/>
    <property type="project" value="UniProtKB-ARBA"/>
</dbReference>
<feature type="transmembrane region" description="Helical" evidence="8">
    <location>
        <begin position="408"/>
        <end position="428"/>
    </location>
</feature>
<feature type="transmembrane region" description="Helical" evidence="8">
    <location>
        <begin position="260"/>
        <end position="277"/>
    </location>
</feature>
<evidence type="ECO:0000256" key="1">
    <source>
        <dbReference type="ARBA" id="ARBA00004651"/>
    </source>
</evidence>
<dbReference type="EMBL" id="CADCWL010000247">
    <property type="protein sequence ID" value="CAA9584443.1"/>
    <property type="molecule type" value="Genomic_DNA"/>
</dbReference>
<gene>
    <name evidence="9" type="ORF">AVDCRST_MAG19-4721</name>
</gene>
<keyword evidence="6 8" id="KW-1133">Transmembrane helix</keyword>
<protein>
    <recommendedName>
        <fullName evidence="10">Glycosyltransferase RgtA/B/C/D-like domain-containing protein</fullName>
    </recommendedName>
</protein>
<organism evidence="9">
    <name type="scientific">uncultured Thermomicrobiales bacterium</name>
    <dbReference type="NCBI Taxonomy" id="1645740"/>
    <lineage>
        <taxon>Bacteria</taxon>
        <taxon>Pseudomonadati</taxon>
        <taxon>Thermomicrobiota</taxon>
        <taxon>Thermomicrobia</taxon>
        <taxon>Thermomicrobiales</taxon>
        <taxon>environmental samples</taxon>
    </lineage>
</organism>
<dbReference type="GO" id="GO:0005886">
    <property type="term" value="C:plasma membrane"/>
    <property type="evidence" value="ECO:0007669"/>
    <property type="project" value="UniProtKB-SubCell"/>
</dbReference>
<feature type="transmembrane region" description="Helical" evidence="8">
    <location>
        <begin position="133"/>
        <end position="151"/>
    </location>
</feature>
<dbReference type="InterPro" id="IPR050297">
    <property type="entry name" value="LipidA_mod_glycosyltrf_83"/>
</dbReference>
<dbReference type="PANTHER" id="PTHR33908">
    <property type="entry name" value="MANNOSYLTRANSFERASE YKCB-RELATED"/>
    <property type="match status" value="1"/>
</dbReference>
<evidence type="ECO:0000256" key="8">
    <source>
        <dbReference type="SAM" id="Phobius"/>
    </source>
</evidence>
<feature type="transmembrane region" description="Helical" evidence="8">
    <location>
        <begin position="157"/>
        <end position="176"/>
    </location>
</feature>
<keyword evidence="5 8" id="KW-0812">Transmembrane</keyword>
<evidence type="ECO:0000256" key="7">
    <source>
        <dbReference type="ARBA" id="ARBA00023136"/>
    </source>
</evidence>
<keyword evidence="4" id="KW-0808">Transferase</keyword>
<reference evidence="9" key="1">
    <citation type="submission" date="2020-02" db="EMBL/GenBank/DDBJ databases">
        <authorList>
            <person name="Meier V. D."/>
        </authorList>
    </citation>
    <scope>NUCLEOTIDE SEQUENCE</scope>
    <source>
        <strain evidence="9">AVDCRST_MAG19</strain>
    </source>
</reference>
<feature type="transmembrane region" description="Helical" evidence="8">
    <location>
        <begin position="226"/>
        <end position="248"/>
    </location>
</feature>
<accession>A0A6J4VQ78</accession>
<evidence type="ECO:0000256" key="2">
    <source>
        <dbReference type="ARBA" id="ARBA00022475"/>
    </source>
</evidence>
<dbReference type="GO" id="GO:0016763">
    <property type="term" value="F:pentosyltransferase activity"/>
    <property type="evidence" value="ECO:0007669"/>
    <property type="project" value="TreeGrafter"/>
</dbReference>
<evidence type="ECO:0000256" key="5">
    <source>
        <dbReference type="ARBA" id="ARBA00022692"/>
    </source>
</evidence>
<dbReference type="PANTHER" id="PTHR33908:SF11">
    <property type="entry name" value="MEMBRANE PROTEIN"/>
    <property type="match status" value="1"/>
</dbReference>
<feature type="transmembrane region" description="Helical" evidence="8">
    <location>
        <begin position="435"/>
        <end position="457"/>
    </location>
</feature>
<comment type="subcellular location">
    <subcellularLocation>
        <location evidence="1">Cell membrane</location>
        <topology evidence="1">Multi-pass membrane protein</topology>
    </subcellularLocation>
</comment>